<dbReference type="PROSITE" id="PS50076">
    <property type="entry name" value="DNAJ_2"/>
    <property type="match status" value="1"/>
</dbReference>
<evidence type="ECO:0000313" key="5">
    <source>
        <dbReference type="Proteomes" id="UP001305414"/>
    </source>
</evidence>
<dbReference type="InterPro" id="IPR052243">
    <property type="entry name" value="Mito_inner_membrane_organizer"/>
</dbReference>
<feature type="domain" description="J" evidence="3">
    <location>
        <begin position="116"/>
        <end position="183"/>
    </location>
</feature>
<dbReference type="AlphaFoldDB" id="A0AAN7UDV4"/>
<dbReference type="Proteomes" id="UP001305414">
    <property type="component" value="Unassembled WGS sequence"/>
</dbReference>
<name>A0AAN7UDV4_9PEZI</name>
<evidence type="ECO:0000259" key="3">
    <source>
        <dbReference type="PROSITE" id="PS50076"/>
    </source>
</evidence>
<organism evidence="4 5">
    <name type="scientific">Xylaria bambusicola</name>
    <dbReference type="NCBI Taxonomy" id="326684"/>
    <lineage>
        <taxon>Eukaryota</taxon>
        <taxon>Fungi</taxon>
        <taxon>Dikarya</taxon>
        <taxon>Ascomycota</taxon>
        <taxon>Pezizomycotina</taxon>
        <taxon>Sordariomycetes</taxon>
        <taxon>Xylariomycetidae</taxon>
        <taxon>Xylariales</taxon>
        <taxon>Xylariaceae</taxon>
        <taxon>Xylaria</taxon>
    </lineage>
</organism>
<proteinExistence type="predicted"/>
<evidence type="ECO:0000256" key="1">
    <source>
        <dbReference type="ARBA" id="ARBA00023186"/>
    </source>
</evidence>
<dbReference type="GO" id="GO:0005739">
    <property type="term" value="C:mitochondrion"/>
    <property type="evidence" value="ECO:0007669"/>
    <property type="project" value="GOC"/>
</dbReference>
<protein>
    <recommendedName>
        <fullName evidence="3">J domain-containing protein</fullName>
    </recommendedName>
</protein>
<accession>A0AAN7UDV4</accession>
<comment type="caution">
    <text evidence="4">The sequence shown here is derived from an EMBL/GenBank/DDBJ whole genome shotgun (WGS) entry which is preliminary data.</text>
</comment>
<dbReference type="Pfam" id="PF11875">
    <property type="entry name" value="DnaJ-like_C11_C"/>
    <property type="match status" value="1"/>
</dbReference>
<dbReference type="EMBL" id="JAWHQM010000016">
    <property type="protein sequence ID" value="KAK5630460.1"/>
    <property type="molecule type" value="Genomic_DNA"/>
</dbReference>
<dbReference type="InterPro" id="IPR001623">
    <property type="entry name" value="DnaJ_domain"/>
</dbReference>
<dbReference type="PANTHER" id="PTHR44157:SF1">
    <property type="entry name" value="DNAJ HOMOLOG SUBFAMILY C MEMBER 11"/>
    <property type="match status" value="1"/>
</dbReference>
<sequence length="810" mass="92111">MADYSSARGVRNSTQSGRQTRGQEAYRPPTLYQSRQGINSYASLRSTASRFSLNEQFAATRREYEFGYDDASSIWERETVRSRRVKDELDNASVLVPNVEEITDSDPTLPLLNADDFYDILCVPRDPSVESILRAYLRLSPLLDPEQQPLQYRQVAETYSKIVQNAIEILLDHRQRAQHDLIHRGATDSHDYEGPVLIPPSLTALHGESSLNEFGASFNVPKAVRNERRISRRRETLLELIDCEVGHATSVRLSELDQKIRQSIQWLQRVVKSGGKAREKECMSILTTKHLGGTIATLRASVYGFLQEDKSVLSRFDLYQPSFPRTTNQDRFVLLQHGRIRPLVAVSLRHTIPTATLPASTSEKCSTGDEIVVEIGSTVLPDPLGHIRVSKFVTLPFDHCRSILRLESEQSLLERVPPRLAATIERPTQGGQMIVHMTSGDWRNQTAETCRYIAGFTRAKRKYLSVGPLYGFLDRLSTLHSPRVEIVYKHGGNLESQESHIATERLNQGIRAFDVALDRDKNGSWTVAAVAERRYYSLSAKYARDVDPSPLEVYQPLSIFSKPHNSLAIDTTHPFNRRLRTEVEIGTDWFTPGYLALRCLKRAGRFSKIGFEMGFNKYSLYLSLYWSRLGRRINIPFYLCSGSNLRFKTILLTAVLPFAGLTLWELWDRYHRQKRLQQRLATLLDHRYIQKRRDEADTLMTLMAPSVQNRQKLESARNGLVILSAKYGVKARDAGWGAAEVADVTVPLAALVDRGQLFIPAGVRKSHILGFWDPEPAEEKVLHVRYSFQGREAIVEVRGDDELILPPHWL</sequence>
<dbReference type="InterPro" id="IPR024586">
    <property type="entry name" value="DnaJ-like_C11_C"/>
</dbReference>
<dbReference type="InterPro" id="IPR036869">
    <property type="entry name" value="J_dom_sf"/>
</dbReference>
<keyword evidence="1" id="KW-0143">Chaperone</keyword>
<feature type="region of interest" description="Disordered" evidence="2">
    <location>
        <begin position="1"/>
        <end position="31"/>
    </location>
</feature>
<evidence type="ECO:0000256" key="2">
    <source>
        <dbReference type="SAM" id="MobiDB-lite"/>
    </source>
</evidence>
<dbReference type="CDD" id="cd06257">
    <property type="entry name" value="DnaJ"/>
    <property type="match status" value="1"/>
</dbReference>
<dbReference type="PANTHER" id="PTHR44157">
    <property type="entry name" value="DNAJ HOMOLOG SUBFAMILY C MEMBER 11"/>
    <property type="match status" value="1"/>
</dbReference>
<evidence type="ECO:0000313" key="4">
    <source>
        <dbReference type="EMBL" id="KAK5630460.1"/>
    </source>
</evidence>
<dbReference type="Gene3D" id="1.10.287.110">
    <property type="entry name" value="DnaJ domain"/>
    <property type="match status" value="1"/>
</dbReference>
<feature type="compositionally biased region" description="Polar residues" evidence="2">
    <location>
        <begin position="11"/>
        <end position="22"/>
    </location>
</feature>
<keyword evidence="5" id="KW-1185">Reference proteome</keyword>
<gene>
    <name evidence="4" type="ORF">RRF57_006175</name>
</gene>
<dbReference type="SUPFAM" id="SSF46565">
    <property type="entry name" value="Chaperone J-domain"/>
    <property type="match status" value="1"/>
</dbReference>
<dbReference type="Pfam" id="PF00226">
    <property type="entry name" value="DnaJ"/>
    <property type="match status" value="1"/>
</dbReference>
<dbReference type="GO" id="GO:0042407">
    <property type="term" value="P:cristae formation"/>
    <property type="evidence" value="ECO:0007669"/>
    <property type="project" value="TreeGrafter"/>
</dbReference>
<reference evidence="4 5" key="1">
    <citation type="submission" date="2023-10" db="EMBL/GenBank/DDBJ databases">
        <title>Draft genome sequence of Xylaria bambusicola isolate GMP-LS, the root and basal stem rot pathogen of sugarcane in Indonesia.</title>
        <authorList>
            <person name="Selvaraj P."/>
            <person name="Muralishankar V."/>
            <person name="Muruganantham S."/>
            <person name="Sp S."/>
            <person name="Haryani S."/>
            <person name="Lau K.J.X."/>
            <person name="Naqvi N.I."/>
        </authorList>
    </citation>
    <scope>NUCLEOTIDE SEQUENCE [LARGE SCALE GENOMIC DNA]</scope>
    <source>
        <strain evidence="4">GMP-LS</strain>
    </source>
</reference>